<accession>A0A1U7H1U7</accession>
<dbReference type="EMBL" id="MRCA01000003">
    <property type="protein sequence ID" value="OKH14921.1"/>
    <property type="molecule type" value="Genomic_DNA"/>
</dbReference>
<organism evidence="1 2">
    <name type="scientific">Fischerella major NIES-592</name>
    <dbReference type="NCBI Taxonomy" id="210994"/>
    <lineage>
        <taxon>Bacteria</taxon>
        <taxon>Bacillati</taxon>
        <taxon>Cyanobacteriota</taxon>
        <taxon>Cyanophyceae</taxon>
        <taxon>Nostocales</taxon>
        <taxon>Hapalosiphonaceae</taxon>
        <taxon>Fischerella</taxon>
    </lineage>
</organism>
<evidence type="ECO:0000313" key="1">
    <source>
        <dbReference type="EMBL" id="OKH14921.1"/>
    </source>
</evidence>
<evidence type="ECO:0000313" key="2">
    <source>
        <dbReference type="Proteomes" id="UP000186391"/>
    </source>
</evidence>
<reference evidence="1 2" key="1">
    <citation type="submission" date="2016-11" db="EMBL/GenBank/DDBJ databases">
        <title>Draft Genome Sequences of Nine Cyanobacterial Strains from Diverse Habitats.</title>
        <authorList>
            <person name="Zhu T."/>
            <person name="Hou S."/>
            <person name="Lu X."/>
            <person name="Hess W.R."/>
        </authorList>
    </citation>
    <scope>NUCLEOTIDE SEQUENCE [LARGE SCALE GENOMIC DNA]</scope>
    <source>
        <strain evidence="1 2">NIES-592</strain>
    </source>
</reference>
<protein>
    <recommendedName>
        <fullName evidence="3">Lasso peptide</fullName>
    </recommendedName>
</protein>
<proteinExistence type="predicted"/>
<name>A0A1U7H1U7_9CYAN</name>
<dbReference type="Proteomes" id="UP000186391">
    <property type="component" value="Unassembled WGS sequence"/>
</dbReference>
<dbReference type="AlphaFoldDB" id="A0A1U7H1U7"/>
<evidence type="ECO:0008006" key="3">
    <source>
        <dbReference type="Google" id="ProtNLM"/>
    </source>
</evidence>
<sequence>MKSTYSTPILSVYGDVTEITQILGSSGQTDFLFFTGSGQSVSGGNDKGSLDIICDGTGWRNLGNCRTAPTNK</sequence>
<dbReference type="NCBIfam" id="NF033521">
    <property type="entry name" value="lasso_leader_L3"/>
    <property type="match status" value="1"/>
</dbReference>
<gene>
    <name evidence="1" type="ORF">NIES592_08580</name>
</gene>
<dbReference type="NCBIfam" id="NF033528">
    <property type="entry name" value="lasso_cyano"/>
    <property type="match status" value="1"/>
</dbReference>
<comment type="caution">
    <text evidence="1">The sequence shown here is derived from an EMBL/GenBank/DDBJ whole genome shotgun (WGS) entry which is preliminary data.</text>
</comment>
<keyword evidence="2" id="KW-1185">Reference proteome</keyword>
<dbReference type="OrthoDB" id="518161at2"/>
<dbReference type="RefSeq" id="WP_062245880.1">
    <property type="nucleotide sequence ID" value="NZ_MRCA01000003.1"/>
</dbReference>